<evidence type="ECO:0000256" key="1">
    <source>
        <dbReference type="ARBA" id="ARBA00012513"/>
    </source>
</evidence>
<dbReference type="SUPFAM" id="SSF56112">
    <property type="entry name" value="Protein kinase-like (PK-like)"/>
    <property type="match status" value="1"/>
</dbReference>
<dbReference type="Proteomes" id="UP000247647">
    <property type="component" value="Unassembled WGS sequence"/>
</dbReference>
<dbReference type="Gene3D" id="1.10.510.10">
    <property type="entry name" value="Transferase(Phosphotransferase) domain 1"/>
    <property type="match status" value="1"/>
</dbReference>
<dbReference type="GO" id="GO:0004674">
    <property type="term" value="F:protein serine/threonine kinase activity"/>
    <property type="evidence" value="ECO:0007669"/>
    <property type="project" value="UniProtKB-EC"/>
</dbReference>
<dbReference type="EMBL" id="KZ821466">
    <property type="protein sequence ID" value="PYH32828.1"/>
    <property type="molecule type" value="Genomic_DNA"/>
</dbReference>
<feature type="domain" description="Fungal-type protein kinase" evidence="5">
    <location>
        <begin position="251"/>
        <end position="332"/>
    </location>
</feature>
<organism evidence="6 7">
    <name type="scientific">Aspergillus neoniger (strain CBS 115656)</name>
    <dbReference type="NCBI Taxonomy" id="1448310"/>
    <lineage>
        <taxon>Eukaryota</taxon>
        <taxon>Fungi</taxon>
        <taxon>Dikarya</taxon>
        <taxon>Ascomycota</taxon>
        <taxon>Pezizomycotina</taxon>
        <taxon>Eurotiomycetes</taxon>
        <taxon>Eurotiomycetidae</taxon>
        <taxon>Eurotiales</taxon>
        <taxon>Aspergillaceae</taxon>
        <taxon>Aspergillus</taxon>
        <taxon>Aspergillus subgen. Circumdati</taxon>
    </lineage>
</organism>
<dbReference type="PANTHER" id="PTHR38248">
    <property type="entry name" value="FUNK1 6"/>
    <property type="match status" value="1"/>
</dbReference>
<feature type="region of interest" description="Disordered" evidence="4">
    <location>
        <begin position="451"/>
        <end position="517"/>
    </location>
</feature>
<dbReference type="PROSITE" id="PS00109">
    <property type="entry name" value="PROTEIN_KINASE_TYR"/>
    <property type="match status" value="1"/>
</dbReference>
<evidence type="ECO:0000313" key="7">
    <source>
        <dbReference type="Proteomes" id="UP000247647"/>
    </source>
</evidence>
<comment type="catalytic activity">
    <reaction evidence="3">
        <text>L-seryl-[protein] + ATP = O-phospho-L-seryl-[protein] + ADP + H(+)</text>
        <dbReference type="Rhea" id="RHEA:17989"/>
        <dbReference type="Rhea" id="RHEA-COMP:9863"/>
        <dbReference type="Rhea" id="RHEA-COMP:11604"/>
        <dbReference type="ChEBI" id="CHEBI:15378"/>
        <dbReference type="ChEBI" id="CHEBI:29999"/>
        <dbReference type="ChEBI" id="CHEBI:30616"/>
        <dbReference type="ChEBI" id="CHEBI:83421"/>
        <dbReference type="ChEBI" id="CHEBI:456216"/>
        <dbReference type="EC" id="2.7.11.1"/>
    </reaction>
</comment>
<dbReference type="GeneID" id="37127817"/>
<accession>A0A318YYA5</accession>
<evidence type="ECO:0000256" key="2">
    <source>
        <dbReference type="ARBA" id="ARBA00047899"/>
    </source>
</evidence>
<feature type="compositionally biased region" description="Basic and acidic residues" evidence="4">
    <location>
        <begin position="474"/>
        <end position="490"/>
    </location>
</feature>
<dbReference type="EC" id="2.7.11.1" evidence="1"/>
<dbReference type="PANTHER" id="PTHR38248:SF2">
    <property type="entry name" value="FUNK1 11"/>
    <property type="match status" value="1"/>
</dbReference>
<reference evidence="6" key="1">
    <citation type="submission" date="2016-12" db="EMBL/GenBank/DDBJ databases">
        <title>The genomes of Aspergillus section Nigri reveals drivers in fungal speciation.</title>
        <authorList>
            <consortium name="DOE Joint Genome Institute"/>
            <person name="Vesth T.C."/>
            <person name="Nybo J."/>
            <person name="Theobald S."/>
            <person name="Brandl J."/>
            <person name="Frisvad J.C."/>
            <person name="Nielsen K.F."/>
            <person name="Lyhne E.K."/>
            <person name="Kogle M.E."/>
            <person name="Kuo A."/>
            <person name="Riley R."/>
            <person name="Clum A."/>
            <person name="Nolan M."/>
            <person name="Lipzen A."/>
            <person name="Salamov A."/>
            <person name="Henrissat B."/>
            <person name="Wiebenga A."/>
            <person name="De Vries R.P."/>
            <person name="Grigoriev I.V."/>
            <person name="Mortensen U.H."/>
            <person name="Andersen M.R."/>
            <person name="Baker S.E."/>
        </authorList>
    </citation>
    <scope>NUCLEOTIDE SEQUENCE [LARGE SCALE GENOMIC DNA]</scope>
    <source>
        <strain evidence="6">CBS 115656</strain>
    </source>
</reference>
<dbReference type="AlphaFoldDB" id="A0A318YYA5"/>
<dbReference type="InterPro" id="IPR008266">
    <property type="entry name" value="Tyr_kinase_AS"/>
</dbReference>
<dbReference type="Pfam" id="PF17667">
    <property type="entry name" value="Pkinase_fungal"/>
    <property type="match status" value="2"/>
</dbReference>
<evidence type="ECO:0000259" key="5">
    <source>
        <dbReference type="Pfam" id="PF17667"/>
    </source>
</evidence>
<evidence type="ECO:0000256" key="4">
    <source>
        <dbReference type="SAM" id="MobiDB-lite"/>
    </source>
</evidence>
<dbReference type="InterPro" id="IPR011009">
    <property type="entry name" value="Kinase-like_dom_sf"/>
</dbReference>
<gene>
    <name evidence="6" type="ORF">BO87DRAFT_398267</name>
</gene>
<sequence>MADHAPVKTIDESTMHNALNRNFTRLFSSICEANDLSCTSDALIHLPRTDIQNLTLQLLLDLEHSAICGLTPRYSRTAALVNIQKLESTIPSEGFNISRVRPILASAIACTPGHDIWECIDDIVTEYTHASSQQIQRVHNTSSFATASEHRQYIDQLLHAEIGPLYVGIPQFHAAFFGCESGLQEASRVVFQKMWEGWPENANQEDVLTWFSDLTDKLAGLSEDYRLESAQLRRPVARPNRPIQGSTPERKLDIGFVSDINAGKDTKCLWAEILVPGVLKSNSAADTAAKTWLDLGRCAREVLAAQDTRRFVLGFTICGSFMRIWAFDRLGGQYGFDPTIITKEDGRRFTEIEQDGQVQRLFLEGFIKRTPCIAGRATTCWKAYREDDPGIPLVVKDSWQDTEHDEEGSLLQEATTAGVVNVARYYHHSTVCIRGKVDDVRHNTRSGLDIRTATTRHHSEQAEAPSAGASVADAQHEGWRTDRPDNERPSSQDSAFLPPSKRPRLSSPNDTSKKLPNRIHRRVILRDYGKPIYTASTPSILLAALEGCITGHQSLYETGILHRDISPHNLMINENKNNNPSWPAFLIDLDLAIREQKDSAAPVAHGNGTSSIQMIWLL</sequence>
<evidence type="ECO:0000256" key="3">
    <source>
        <dbReference type="ARBA" id="ARBA00048679"/>
    </source>
</evidence>
<dbReference type="InterPro" id="IPR040976">
    <property type="entry name" value="Pkinase_fungal"/>
</dbReference>
<keyword evidence="7" id="KW-1185">Reference proteome</keyword>
<evidence type="ECO:0000313" key="6">
    <source>
        <dbReference type="EMBL" id="PYH32828.1"/>
    </source>
</evidence>
<comment type="catalytic activity">
    <reaction evidence="2">
        <text>L-threonyl-[protein] + ATP = O-phospho-L-threonyl-[protein] + ADP + H(+)</text>
        <dbReference type="Rhea" id="RHEA:46608"/>
        <dbReference type="Rhea" id="RHEA-COMP:11060"/>
        <dbReference type="Rhea" id="RHEA-COMP:11605"/>
        <dbReference type="ChEBI" id="CHEBI:15378"/>
        <dbReference type="ChEBI" id="CHEBI:30013"/>
        <dbReference type="ChEBI" id="CHEBI:30616"/>
        <dbReference type="ChEBI" id="CHEBI:61977"/>
        <dbReference type="ChEBI" id="CHEBI:456216"/>
        <dbReference type="EC" id="2.7.11.1"/>
    </reaction>
</comment>
<feature type="domain" description="Fungal-type protein kinase" evidence="5">
    <location>
        <begin position="334"/>
        <end position="609"/>
    </location>
</feature>
<dbReference type="OrthoDB" id="5584477at2759"/>
<dbReference type="RefSeq" id="XP_025478306.1">
    <property type="nucleotide sequence ID" value="XM_025625361.1"/>
</dbReference>
<protein>
    <recommendedName>
        <fullName evidence="1">non-specific serine/threonine protein kinase</fullName>
        <ecNumber evidence="1">2.7.11.1</ecNumber>
    </recommendedName>
</protein>
<name>A0A318YYA5_ASPNB</name>
<proteinExistence type="predicted"/>